<evidence type="ECO:0000256" key="1">
    <source>
        <dbReference type="SAM" id="MobiDB-lite"/>
    </source>
</evidence>
<dbReference type="Proteomes" id="UP000219338">
    <property type="component" value="Unassembled WGS sequence"/>
</dbReference>
<reference evidence="3" key="1">
    <citation type="journal article" date="2017" name="Nat. Ecol. Evol.">
        <title>Genome expansion and lineage-specific genetic innovations in the forest pathogenic fungi Armillaria.</title>
        <authorList>
            <person name="Sipos G."/>
            <person name="Prasanna A.N."/>
            <person name="Walter M.C."/>
            <person name="O'Connor E."/>
            <person name="Balint B."/>
            <person name="Krizsan K."/>
            <person name="Kiss B."/>
            <person name="Hess J."/>
            <person name="Varga T."/>
            <person name="Slot J."/>
            <person name="Riley R."/>
            <person name="Boka B."/>
            <person name="Rigling D."/>
            <person name="Barry K."/>
            <person name="Lee J."/>
            <person name="Mihaltcheva S."/>
            <person name="LaButti K."/>
            <person name="Lipzen A."/>
            <person name="Waldron R."/>
            <person name="Moloney N.M."/>
            <person name="Sperisen C."/>
            <person name="Kredics L."/>
            <person name="Vagvoelgyi C."/>
            <person name="Patrignani A."/>
            <person name="Fitzpatrick D."/>
            <person name="Nagy I."/>
            <person name="Doyle S."/>
            <person name="Anderson J.B."/>
            <person name="Grigoriev I.V."/>
            <person name="Gueldener U."/>
            <person name="Muensterkoetter M."/>
            <person name="Nagy L.G."/>
        </authorList>
    </citation>
    <scope>NUCLEOTIDE SEQUENCE [LARGE SCALE GENOMIC DNA]</scope>
    <source>
        <strain evidence="3">C18/9</strain>
    </source>
</reference>
<evidence type="ECO:0000313" key="2">
    <source>
        <dbReference type="EMBL" id="SJL10595.1"/>
    </source>
</evidence>
<keyword evidence="3" id="KW-1185">Reference proteome</keyword>
<name>A0A284RPF1_ARMOS</name>
<feature type="region of interest" description="Disordered" evidence="1">
    <location>
        <begin position="57"/>
        <end position="91"/>
    </location>
</feature>
<accession>A0A284RPF1</accession>
<feature type="compositionally biased region" description="Basic and acidic residues" evidence="1">
    <location>
        <begin position="67"/>
        <end position="79"/>
    </location>
</feature>
<evidence type="ECO:0000313" key="3">
    <source>
        <dbReference type="Proteomes" id="UP000219338"/>
    </source>
</evidence>
<protein>
    <submittedName>
        <fullName evidence="2">Uncharacterized protein</fullName>
    </submittedName>
</protein>
<organism evidence="2 3">
    <name type="scientific">Armillaria ostoyae</name>
    <name type="common">Armillaria root rot fungus</name>
    <dbReference type="NCBI Taxonomy" id="47428"/>
    <lineage>
        <taxon>Eukaryota</taxon>
        <taxon>Fungi</taxon>
        <taxon>Dikarya</taxon>
        <taxon>Basidiomycota</taxon>
        <taxon>Agaricomycotina</taxon>
        <taxon>Agaricomycetes</taxon>
        <taxon>Agaricomycetidae</taxon>
        <taxon>Agaricales</taxon>
        <taxon>Marasmiineae</taxon>
        <taxon>Physalacriaceae</taxon>
        <taxon>Armillaria</taxon>
    </lineage>
</organism>
<dbReference type="AlphaFoldDB" id="A0A284RPF1"/>
<dbReference type="EMBL" id="FUEG01000012">
    <property type="protein sequence ID" value="SJL10595.1"/>
    <property type="molecule type" value="Genomic_DNA"/>
</dbReference>
<gene>
    <name evidence="2" type="ORF">ARMOST_13983</name>
</gene>
<sequence length="116" mass="12615">MDDFPQAIIVDAQCHGILPQPMDRRQPAKELVLREILREGLCEGEKLGVDLFGGFRRRREMGGGGEGIRREGPGREKGRGGPGDSTRDSLPNFLLSSHELVAVASPGLIQENPVCP</sequence>
<proteinExistence type="predicted"/>